<name>A0A1X7M0T8_9BURK</name>
<accession>A0A1X7M0T8</accession>
<proteinExistence type="predicted"/>
<evidence type="ECO:0000259" key="1">
    <source>
        <dbReference type="Pfam" id="PF01493"/>
    </source>
</evidence>
<dbReference type="PANTHER" id="PTHR39673:SF5">
    <property type="entry name" value="TUNGSTEN-CONTAINING FORMYLMETHANOFURAN DEHYDROGENASE 2 SUBUNIT C"/>
    <property type="match status" value="1"/>
</dbReference>
<protein>
    <submittedName>
        <fullName evidence="2">Formylmethanofuran dehydrogenase, subunit C</fullName>
    </submittedName>
</protein>
<dbReference type="EMBL" id="FXAT01000014">
    <property type="protein sequence ID" value="SMG59786.1"/>
    <property type="molecule type" value="Genomic_DNA"/>
</dbReference>
<evidence type="ECO:0000313" key="2">
    <source>
        <dbReference type="EMBL" id="SMG59786.1"/>
    </source>
</evidence>
<dbReference type="InterPro" id="IPR036485">
    <property type="entry name" value="Glu_synth_asu_C_sf"/>
</dbReference>
<dbReference type="AlphaFoldDB" id="A0A1X7M0T8"/>
<dbReference type="InterPro" id="IPR002489">
    <property type="entry name" value="Glu_synth_asu_C"/>
</dbReference>
<dbReference type="SUPFAM" id="SSF69336">
    <property type="entry name" value="Alpha subunit of glutamate synthase, C-terminal domain"/>
    <property type="match status" value="1"/>
</dbReference>
<gene>
    <name evidence="2" type="ORF">SAMN06265784_11442</name>
</gene>
<reference evidence="3" key="1">
    <citation type="submission" date="2017-04" db="EMBL/GenBank/DDBJ databases">
        <authorList>
            <person name="Varghese N."/>
            <person name="Submissions S."/>
        </authorList>
    </citation>
    <scope>NUCLEOTIDE SEQUENCE [LARGE SCALE GENOMIC DNA]</scope>
    <source>
        <strain evidence="3">LMG 29540</strain>
    </source>
</reference>
<dbReference type="STRING" id="1515439.SAMN06265784_11442"/>
<organism evidence="2 3">
    <name type="scientific">Paraburkholderia susongensis</name>
    <dbReference type="NCBI Taxonomy" id="1515439"/>
    <lineage>
        <taxon>Bacteria</taxon>
        <taxon>Pseudomonadati</taxon>
        <taxon>Pseudomonadota</taxon>
        <taxon>Betaproteobacteria</taxon>
        <taxon>Burkholderiales</taxon>
        <taxon>Burkholderiaceae</taxon>
        <taxon>Paraburkholderia</taxon>
    </lineage>
</organism>
<dbReference type="GO" id="GO:0046914">
    <property type="term" value="F:transition metal ion binding"/>
    <property type="evidence" value="ECO:0007669"/>
    <property type="project" value="InterPro"/>
</dbReference>
<dbReference type="GO" id="GO:0018493">
    <property type="term" value="F:formylmethanofuran dehydrogenase activity"/>
    <property type="evidence" value="ECO:0007669"/>
    <property type="project" value="InterPro"/>
</dbReference>
<evidence type="ECO:0000313" key="3">
    <source>
        <dbReference type="Proteomes" id="UP000193228"/>
    </source>
</evidence>
<keyword evidence="3" id="KW-1185">Reference proteome</keyword>
<dbReference type="Pfam" id="PF01493">
    <property type="entry name" value="GXGXG"/>
    <property type="match status" value="1"/>
</dbReference>
<sequence length="303" mass="31529">MSTSTGMNTTTLRVKTPPGFRVDAAALRPAALAGMSVAEIERIVLPAGNERCVVGDVFEVLRDEAAEGISEELPERMPAKAPVSPARCDGHAPTLVIDGAAQWLDRLGAEMDGGCLVVHGPAGDYCGFRMSGGMLRIDGHAGHFTGCEMRGGRLTVHGDSGDFAAGALTGDMEGMSGGTLTIHGNAGARLADRMRRGLVLVGGNAGEFAASRLVAGTIAVAGALGPHYAYGMRRGTLLLARRPAHLPATFADGGHGFDVFWSLLVRSLADEIAPFSQWRADRLPVRYAGDLAVDGRGEILIAG</sequence>
<dbReference type="NCBIfam" id="TIGR03122">
    <property type="entry name" value="one_C_dehyd_C"/>
    <property type="match status" value="1"/>
</dbReference>
<dbReference type="GO" id="GO:0015948">
    <property type="term" value="P:methanogenesis"/>
    <property type="evidence" value="ECO:0007669"/>
    <property type="project" value="InterPro"/>
</dbReference>
<dbReference type="PANTHER" id="PTHR39673">
    <property type="entry name" value="TUNGSTEN FORMYLMETHANOFURAN DEHYDROGENASE, SUBUNIT C (FWDC)"/>
    <property type="match status" value="1"/>
</dbReference>
<feature type="domain" description="Glutamate synthase alpha subunit C-terminal" evidence="1">
    <location>
        <begin position="118"/>
        <end position="239"/>
    </location>
</feature>
<dbReference type="InterPro" id="IPR017550">
    <property type="entry name" value="Formylmethanofuran_DH_suC"/>
</dbReference>
<dbReference type="Proteomes" id="UP000193228">
    <property type="component" value="Unassembled WGS sequence"/>
</dbReference>
<dbReference type="Gene3D" id="2.160.20.60">
    <property type="entry name" value="Glutamate synthase, alpha subunit, C-terminal domain"/>
    <property type="match status" value="1"/>
</dbReference>
<dbReference type="CDD" id="cd00980">
    <property type="entry name" value="FwdC/FmdC"/>
    <property type="match status" value="1"/>
</dbReference>